<proteinExistence type="predicted"/>
<dbReference type="EMBL" id="BAABGT010000036">
    <property type="protein sequence ID" value="GAA4547351.1"/>
    <property type="molecule type" value="Genomic_DNA"/>
</dbReference>
<feature type="region of interest" description="Disordered" evidence="1">
    <location>
        <begin position="1"/>
        <end position="20"/>
    </location>
</feature>
<evidence type="ECO:0000259" key="2">
    <source>
        <dbReference type="Pfam" id="PF00561"/>
    </source>
</evidence>
<dbReference type="PANTHER" id="PTHR46438:SF11">
    <property type="entry name" value="LIPASE-RELATED"/>
    <property type="match status" value="1"/>
</dbReference>
<keyword evidence="3" id="KW-0378">Hydrolase</keyword>
<dbReference type="PRINTS" id="PR00412">
    <property type="entry name" value="EPOXHYDRLASE"/>
</dbReference>
<evidence type="ECO:0000313" key="4">
    <source>
        <dbReference type="Proteomes" id="UP001501598"/>
    </source>
</evidence>
<feature type="domain" description="AB hydrolase-1" evidence="2">
    <location>
        <begin position="42"/>
        <end position="289"/>
    </location>
</feature>
<dbReference type="InterPro" id="IPR000639">
    <property type="entry name" value="Epox_hydrolase-like"/>
</dbReference>
<protein>
    <submittedName>
        <fullName evidence="3">Alpha/beta fold hydrolase</fullName>
    </submittedName>
</protein>
<keyword evidence="4" id="KW-1185">Reference proteome</keyword>
<accession>A0ABP8RSG1</accession>
<dbReference type="Pfam" id="PF00561">
    <property type="entry name" value="Abhydrolase_1"/>
    <property type="match status" value="1"/>
</dbReference>
<evidence type="ECO:0000313" key="3">
    <source>
        <dbReference type="EMBL" id="GAA4547351.1"/>
    </source>
</evidence>
<reference evidence="4" key="1">
    <citation type="journal article" date="2019" name="Int. J. Syst. Evol. Microbiol.">
        <title>The Global Catalogue of Microorganisms (GCM) 10K type strain sequencing project: providing services to taxonomists for standard genome sequencing and annotation.</title>
        <authorList>
            <consortium name="The Broad Institute Genomics Platform"/>
            <consortium name="The Broad Institute Genome Sequencing Center for Infectious Disease"/>
            <person name="Wu L."/>
            <person name="Ma J."/>
        </authorList>
    </citation>
    <scope>NUCLEOTIDE SEQUENCE [LARGE SCALE GENOMIC DNA]</scope>
    <source>
        <strain evidence="4">JCM 17906</strain>
    </source>
</reference>
<sequence length="320" mass="33516">MDDPAHVSSPEPGPRPGPGRSLTVDLGGDLHYVDFGGPAGRPALVLVHGLGGSHLNWDLVAPALARRYRVLAVDLPGFGLTAPGTRLTTVPENVRLLERFSDTVVGGPAVVVGNSMGGMIGILMADRSPQRVTGLVLVDPALPPVPALPRGEAAVLLHLLPGLGEYLTAARRRRIGPRATVVGMLRLCGVDPATVPTELLDRSVALVARRRDVAGVDRAFLTAARSLAWVLVRAGEYRAAMAAVRVPVLLLHGDRDLLVPVAAARAAAARNPAWTYRELAGVGHVPQLQVPEVFTTEVLGWLADHEPGTEGGRAGSPSAL</sequence>
<organism evidence="3 4">
    <name type="scientific">Pseudonocardia xishanensis</name>
    <dbReference type="NCBI Taxonomy" id="630995"/>
    <lineage>
        <taxon>Bacteria</taxon>
        <taxon>Bacillati</taxon>
        <taxon>Actinomycetota</taxon>
        <taxon>Actinomycetes</taxon>
        <taxon>Pseudonocardiales</taxon>
        <taxon>Pseudonocardiaceae</taxon>
        <taxon>Pseudonocardia</taxon>
    </lineage>
</organism>
<dbReference type="PRINTS" id="PR00111">
    <property type="entry name" value="ABHYDROLASE"/>
</dbReference>
<dbReference type="InterPro" id="IPR000073">
    <property type="entry name" value="AB_hydrolase_1"/>
</dbReference>
<dbReference type="InterPro" id="IPR029058">
    <property type="entry name" value="AB_hydrolase_fold"/>
</dbReference>
<gene>
    <name evidence="3" type="ORF">GCM10023175_31450</name>
</gene>
<dbReference type="Gene3D" id="3.40.50.1820">
    <property type="entry name" value="alpha/beta hydrolase"/>
    <property type="match status" value="1"/>
</dbReference>
<name>A0ABP8RSG1_9PSEU</name>
<comment type="caution">
    <text evidence="3">The sequence shown here is derived from an EMBL/GenBank/DDBJ whole genome shotgun (WGS) entry which is preliminary data.</text>
</comment>
<dbReference type="GO" id="GO:0016787">
    <property type="term" value="F:hydrolase activity"/>
    <property type="evidence" value="ECO:0007669"/>
    <property type="project" value="UniProtKB-KW"/>
</dbReference>
<dbReference type="PANTHER" id="PTHR46438">
    <property type="entry name" value="ALPHA/BETA-HYDROLASES SUPERFAMILY PROTEIN"/>
    <property type="match status" value="1"/>
</dbReference>
<dbReference type="SUPFAM" id="SSF53474">
    <property type="entry name" value="alpha/beta-Hydrolases"/>
    <property type="match status" value="1"/>
</dbReference>
<dbReference type="Proteomes" id="UP001501598">
    <property type="component" value="Unassembled WGS sequence"/>
</dbReference>
<dbReference type="RefSeq" id="WP_345418183.1">
    <property type="nucleotide sequence ID" value="NZ_BAABGT010000036.1"/>
</dbReference>
<evidence type="ECO:0000256" key="1">
    <source>
        <dbReference type="SAM" id="MobiDB-lite"/>
    </source>
</evidence>